<dbReference type="Proteomes" id="UP000018467">
    <property type="component" value="Unassembled WGS sequence"/>
</dbReference>
<reference evidence="7" key="4">
    <citation type="submission" date="2025-09" db="UniProtKB">
        <authorList>
            <consortium name="Ensembl"/>
        </authorList>
    </citation>
    <scope>IDENTIFICATION</scope>
</reference>
<dbReference type="CDD" id="cd00273">
    <property type="entry name" value="Chemokine_CXC"/>
    <property type="match status" value="1"/>
</dbReference>
<keyword evidence="4" id="KW-0964">Secreted</keyword>
<accession>A0A3B1IW95</accession>
<evidence type="ECO:0000256" key="3">
    <source>
        <dbReference type="ARBA" id="ARBA00022514"/>
    </source>
</evidence>
<comment type="function">
    <text evidence="5">Ligand for cxcr3.2. Chemotactic for macrophages.</text>
</comment>
<proteinExistence type="inferred from homology"/>
<evidence type="ECO:0000256" key="4">
    <source>
        <dbReference type="ARBA" id="ARBA00022525"/>
    </source>
</evidence>
<evidence type="ECO:0000259" key="6">
    <source>
        <dbReference type="SMART" id="SM00199"/>
    </source>
</evidence>
<dbReference type="PANTHER" id="PTHR12015">
    <property type="entry name" value="SMALL INDUCIBLE CYTOKINE A"/>
    <property type="match status" value="1"/>
</dbReference>
<keyword evidence="3" id="KW-0202">Cytokine</keyword>
<evidence type="ECO:0000256" key="1">
    <source>
        <dbReference type="ARBA" id="ARBA00004613"/>
    </source>
</evidence>
<dbReference type="InterPro" id="IPR001811">
    <property type="entry name" value="Chemokine_IL8-like_dom"/>
</dbReference>
<dbReference type="GO" id="GO:0005615">
    <property type="term" value="C:extracellular space"/>
    <property type="evidence" value="ECO:0007669"/>
    <property type="project" value="UniProtKB-KW"/>
</dbReference>
<evidence type="ECO:0000256" key="5">
    <source>
        <dbReference type="ARBA" id="ARBA00054901"/>
    </source>
</evidence>
<dbReference type="FunFam" id="2.40.50.40:FF:000004">
    <property type="entry name" value="C-X-C motif chemokine"/>
    <property type="match status" value="1"/>
</dbReference>
<dbReference type="Gene3D" id="2.40.50.40">
    <property type="match status" value="1"/>
</dbReference>
<dbReference type="Pfam" id="PF00048">
    <property type="entry name" value="IL8"/>
    <property type="match status" value="1"/>
</dbReference>
<evidence type="ECO:0000313" key="8">
    <source>
        <dbReference type="Proteomes" id="UP000018467"/>
    </source>
</evidence>
<dbReference type="PANTHER" id="PTHR12015:SF198">
    <property type="entry name" value="PLATELET BASIC PROTEIN"/>
    <property type="match status" value="1"/>
</dbReference>
<dbReference type="InterPro" id="IPR036048">
    <property type="entry name" value="Interleukin_8-like_sf"/>
</dbReference>
<protein>
    <recommendedName>
        <fullName evidence="6">Chemokine interleukin-8-like domain-containing protein</fullName>
    </recommendedName>
</protein>
<dbReference type="GO" id="GO:0006955">
    <property type="term" value="P:immune response"/>
    <property type="evidence" value="ECO:0007669"/>
    <property type="project" value="InterPro"/>
</dbReference>
<reference evidence="8" key="1">
    <citation type="submission" date="2013-03" db="EMBL/GenBank/DDBJ databases">
        <authorList>
            <person name="Jeffery W."/>
            <person name="Warren W."/>
            <person name="Wilson R.K."/>
        </authorList>
    </citation>
    <scope>NUCLEOTIDE SEQUENCE</scope>
    <source>
        <strain evidence="8">female</strain>
    </source>
</reference>
<organism evidence="7 8">
    <name type="scientific">Astyanax mexicanus</name>
    <name type="common">Blind cave fish</name>
    <name type="synonym">Astyanax fasciatus mexicanus</name>
    <dbReference type="NCBI Taxonomy" id="7994"/>
    <lineage>
        <taxon>Eukaryota</taxon>
        <taxon>Metazoa</taxon>
        <taxon>Chordata</taxon>
        <taxon>Craniata</taxon>
        <taxon>Vertebrata</taxon>
        <taxon>Euteleostomi</taxon>
        <taxon>Actinopterygii</taxon>
        <taxon>Neopterygii</taxon>
        <taxon>Teleostei</taxon>
        <taxon>Ostariophysi</taxon>
        <taxon>Characiformes</taxon>
        <taxon>Characoidei</taxon>
        <taxon>Acestrorhamphidae</taxon>
        <taxon>Acestrorhamphinae</taxon>
        <taxon>Astyanax</taxon>
    </lineage>
</organism>
<dbReference type="STRING" id="7994.ENSAMXP00000034347"/>
<evidence type="ECO:0000313" key="7">
    <source>
        <dbReference type="Ensembl" id="ENSAMXP00000034347.1"/>
    </source>
</evidence>
<comment type="similarity">
    <text evidence="2">Belongs to the intercrine alpha (chemokine CxC) family.</text>
</comment>
<reference evidence="8" key="2">
    <citation type="journal article" date="2014" name="Nat. Commun.">
        <title>The cavefish genome reveals candidate genes for eye loss.</title>
        <authorList>
            <person name="McGaugh S.E."/>
            <person name="Gross J.B."/>
            <person name="Aken B."/>
            <person name="Blin M."/>
            <person name="Borowsky R."/>
            <person name="Chalopin D."/>
            <person name="Hinaux H."/>
            <person name="Jeffery W.R."/>
            <person name="Keene A."/>
            <person name="Ma L."/>
            <person name="Minx P."/>
            <person name="Murphy D."/>
            <person name="O'Quin K.E."/>
            <person name="Retaux S."/>
            <person name="Rohner N."/>
            <person name="Searle S.M."/>
            <person name="Stahl B.A."/>
            <person name="Tabin C."/>
            <person name="Volff J.N."/>
            <person name="Yoshizawa M."/>
            <person name="Warren W.C."/>
        </authorList>
    </citation>
    <scope>NUCLEOTIDE SEQUENCE [LARGE SCALE GENOMIC DNA]</scope>
    <source>
        <strain evidence="8">female</strain>
    </source>
</reference>
<dbReference type="AlphaFoldDB" id="A0A3B1IW95"/>
<dbReference type="GO" id="GO:0006952">
    <property type="term" value="P:defense response"/>
    <property type="evidence" value="ECO:0007669"/>
    <property type="project" value="InterPro"/>
</dbReference>
<dbReference type="SMART" id="SM00199">
    <property type="entry name" value="SCY"/>
    <property type="match status" value="1"/>
</dbReference>
<feature type="domain" description="Chemokine interleukin-8-like" evidence="6">
    <location>
        <begin position="23"/>
        <end position="84"/>
    </location>
</feature>
<reference evidence="7" key="3">
    <citation type="submission" date="2025-08" db="UniProtKB">
        <authorList>
            <consortium name="Ensembl"/>
        </authorList>
    </citation>
    <scope>IDENTIFICATION</scope>
</reference>
<comment type="subcellular location">
    <subcellularLocation>
        <location evidence="1">Secreted</location>
    </subcellularLocation>
</comment>
<keyword evidence="8" id="KW-1185">Reference proteome</keyword>
<dbReference type="InterPro" id="IPR033899">
    <property type="entry name" value="CXC_Chemokine_domain"/>
</dbReference>
<dbReference type="InterPro" id="IPR001089">
    <property type="entry name" value="Chemokine_CXC"/>
</dbReference>
<dbReference type="GO" id="GO:0008009">
    <property type="term" value="F:chemokine activity"/>
    <property type="evidence" value="ECO:0007669"/>
    <property type="project" value="InterPro"/>
</dbReference>
<dbReference type="InterPro" id="IPR039809">
    <property type="entry name" value="Chemokine_b/g/d"/>
</dbReference>
<dbReference type="PRINTS" id="PR00437">
    <property type="entry name" value="SMALLCYTKCXC"/>
</dbReference>
<dbReference type="SUPFAM" id="SSF54117">
    <property type="entry name" value="Interleukin 8-like chemokines"/>
    <property type="match status" value="1"/>
</dbReference>
<dbReference type="InParanoid" id="A0A3B1IW95"/>
<name>A0A3B1IW95_ASTMX</name>
<sequence length="98" mass="10915">MEAQDASIAALSSSRVLAFLATSPQCRCVNTSRSPMSTQHFKSLQIFPPTAHCRNTEILITLKNGNTVCVDPEVNWIKPIIEKVLKRRYVPNTKNTVS</sequence>
<dbReference type="GO" id="GO:0042056">
    <property type="term" value="F:chemoattractant activity"/>
    <property type="evidence" value="ECO:0007669"/>
    <property type="project" value="UniProtKB-ARBA"/>
</dbReference>
<dbReference type="Ensembl" id="ENSAMXT00000046634.1">
    <property type="protein sequence ID" value="ENSAMXP00000034347.1"/>
    <property type="gene ID" value="ENSAMXG00000037467.1"/>
</dbReference>
<evidence type="ECO:0000256" key="2">
    <source>
        <dbReference type="ARBA" id="ARBA00010665"/>
    </source>
</evidence>
<dbReference type="Bgee" id="ENSAMXG00000037467">
    <property type="expression patterns" value="Expressed in zone of skin and 14 other cell types or tissues"/>
</dbReference>